<protein>
    <submittedName>
        <fullName evidence="1">Uncharacterized protein</fullName>
    </submittedName>
</protein>
<gene>
    <name evidence="1" type="ORF">ERS852420_01820</name>
</gene>
<proteinExistence type="predicted"/>
<reference evidence="1 2" key="1">
    <citation type="submission" date="2015-09" db="EMBL/GenBank/DDBJ databases">
        <authorList>
            <consortium name="Pathogen Informatics"/>
        </authorList>
    </citation>
    <scope>NUCLEOTIDE SEQUENCE [LARGE SCALE GENOMIC DNA]</scope>
    <source>
        <strain evidence="1 2">2789STDY5608863</strain>
    </source>
</reference>
<dbReference type="AlphaFoldDB" id="A0A173T2F0"/>
<organism evidence="1 2">
    <name type="scientific">Roseburia faecis</name>
    <dbReference type="NCBI Taxonomy" id="301302"/>
    <lineage>
        <taxon>Bacteria</taxon>
        <taxon>Bacillati</taxon>
        <taxon>Bacillota</taxon>
        <taxon>Clostridia</taxon>
        <taxon>Lachnospirales</taxon>
        <taxon>Lachnospiraceae</taxon>
        <taxon>Roseburia</taxon>
    </lineage>
</organism>
<name>A0A173T2F0_9FIRM</name>
<sequence>MSLDEFTVMLDEYVVVDPVDGFCYFWSKSKFEADLFFKVNKSLRASLLHV</sequence>
<evidence type="ECO:0000313" key="1">
    <source>
        <dbReference type="EMBL" id="CUM96396.1"/>
    </source>
</evidence>
<accession>A0A173T2F0</accession>
<dbReference type="Proteomes" id="UP000095495">
    <property type="component" value="Unassembled WGS sequence"/>
</dbReference>
<evidence type="ECO:0000313" key="2">
    <source>
        <dbReference type="Proteomes" id="UP000095495"/>
    </source>
</evidence>
<dbReference type="EMBL" id="CYXV01000007">
    <property type="protein sequence ID" value="CUM96396.1"/>
    <property type="molecule type" value="Genomic_DNA"/>
</dbReference>
<dbReference type="RefSeq" id="WP_156337548.1">
    <property type="nucleotide sequence ID" value="NZ_CYXV01000007.1"/>
</dbReference>